<dbReference type="EMBL" id="FMSH01000104">
    <property type="protein sequence ID" value="SCU74623.1"/>
    <property type="molecule type" value="Genomic_DNA"/>
</dbReference>
<dbReference type="GO" id="GO:0008684">
    <property type="term" value="F:2-oxopent-4-enoate hydratase activity"/>
    <property type="evidence" value="ECO:0007669"/>
    <property type="project" value="TreeGrafter"/>
</dbReference>
<gene>
    <name evidence="3" type="primary">amnE</name>
    <name evidence="3" type="ORF">CNECB9_1920018</name>
</gene>
<proteinExistence type="predicted"/>
<dbReference type="PANTHER" id="PTHR30143">
    <property type="entry name" value="ACID HYDRATASE"/>
    <property type="match status" value="1"/>
</dbReference>
<dbReference type="GO" id="GO:0047437">
    <property type="term" value="F:4-oxalocrotonate decarboxylase activity"/>
    <property type="evidence" value="ECO:0007669"/>
    <property type="project" value="UniProtKB-EC"/>
</dbReference>
<evidence type="ECO:0000256" key="1">
    <source>
        <dbReference type="ARBA" id="ARBA00023239"/>
    </source>
</evidence>
<evidence type="ECO:0000259" key="2">
    <source>
        <dbReference type="Pfam" id="PF01557"/>
    </source>
</evidence>
<dbReference type="InterPro" id="IPR050772">
    <property type="entry name" value="Hydratase-Decarb/MhpD_sf"/>
</dbReference>
<accession>A0A1K0JH55</accession>
<dbReference type="PANTHER" id="PTHR30143:SF0">
    <property type="entry name" value="2-KETO-4-PENTENOATE HYDRATASE"/>
    <property type="match status" value="1"/>
</dbReference>
<keyword evidence="1 3" id="KW-0456">Lyase</keyword>
<name>A0A1K0JH55_CUPNE</name>
<dbReference type="InterPro" id="IPR011234">
    <property type="entry name" value="Fumarylacetoacetase-like_C"/>
</dbReference>
<dbReference type="InterPro" id="IPR036663">
    <property type="entry name" value="Fumarylacetoacetase_C_sf"/>
</dbReference>
<evidence type="ECO:0000313" key="3">
    <source>
        <dbReference type="EMBL" id="SCU74623.1"/>
    </source>
</evidence>
<dbReference type="SUPFAM" id="SSF56529">
    <property type="entry name" value="FAH"/>
    <property type="match status" value="1"/>
</dbReference>
<feature type="domain" description="Fumarylacetoacetase-like C-terminal" evidence="2">
    <location>
        <begin position="87"/>
        <end position="255"/>
    </location>
</feature>
<dbReference type="AlphaFoldDB" id="A0A1K0JH55"/>
<dbReference type="RefSeq" id="WP_340522220.1">
    <property type="nucleotide sequence ID" value="NZ_FMSH01000104.1"/>
</dbReference>
<dbReference type="GO" id="GO:0005737">
    <property type="term" value="C:cytoplasm"/>
    <property type="evidence" value="ECO:0007669"/>
    <property type="project" value="TreeGrafter"/>
</dbReference>
<dbReference type="EC" id="4.1.1.77" evidence="3"/>
<dbReference type="Gene3D" id="3.90.850.10">
    <property type="entry name" value="Fumarylacetoacetase-like, C-terminal domain"/>
    <property type="match status" value="1"/>
</dbReference>
<organism evidence="3">
    <name type="scientific">Cupriavidus necator</name>
    <name type="common">Alcaligenes eutrophus</name>
    <name type="synonym">Ralstonia eutropha</name>
    <dbReference type="NCBI Taxonomy" id="106590"/>
    <lineage>
        <taxon>Bacteria</taxon>
        <taxon>Pseudomonadati</taxon>
        <taxon>Pseudomonadota</taxon>
        <taxon>Betaproteobacteria</taxon>
        <taxon>Burkholderiales</taxon>
        <taxon>Burkholderiaceae</taxon>
        <taxon>Cupriavidus</taxon>
    </lineage>
</organism>
<sequence length="256" mass="27108">MSSIHASIAAALDEAARKAVAVSQFSSAGTPFSIEDAYRIQAMSIERRCQRGERRIGIKLGFTSRAKMVQMGVDSLIWGWLTNTMVEEDGGSVRLEKYIHPRAEPEICFLTKRDIDRPLTLLEVADHIEAVAPAIEIIDSRYEAFKFTLEDVVADNCSSAGVVVGPWSGKLDALANLGVVLRTDGRVVQTGSTAAILGHPLRSLVQASRVLAAAGTVLPAGSLIMAGAATAAETMAHGNHVSATVGELGAASFHVV</sequence>
<reference evidence="3" key="1">
    <citation type="submission" date="2016-09" db="EMBL/GenBank/DDBJ databases">
        <authorList>
            <person name="Capua I."/>
            <person name="De Benedictis P."/>
            <person name="Joannis T."/>
            <person name="Lombin L.H."/>
            <person name="Cattoli G."/>
        </authorList>
    </citation>
    <scope>NUCLEOTIDE SEQUENCE</scope>
    <source>
        <strain evidence="3">B9</strain>
    </source>
</reference>
<protein>
    <submittedName>
        <fullName evidence="3">4-oxalocrotonate decarboxylase</fullName>
        <ecNumber evidence="3">4.1.1.77</ecNumber>
    </submittedName>
</protein>
<dbReference type="Pfam" id="PF01557">
    <property type="entry name" value="FAA_hydrolase"/>
    <property type="match status" value="1"/>
</dbReference>